<dbReference type="EMBL" id="BAABJP010000063">
    <property type="protein sequence ID" value="GAA5174962.1"/>
    <property type="molecule type" value="Genomic_DNA"/>
</dbReference>
<evidence type="ECO:0000256" key="2">
    <source>
        <dbReference type="ARBA" id="ARBA00023125"/>
    </source>
</evidence>
<evidence type="ECO:0000313" key="5">
    <source>
        <dbReference type="EMBL" id="GAA5174962.1"/>
    </source>
</evidence>
<dbReference type="PANTHER" id="PTHR44846:SF17">
    <property type="entry name" value="GNTR-FAMILY TRANSCRIPTIONAL REGULATOR"/>
    <property type="match status" value="1"/>
</dbReference>
<dbReference type="SUPFAM" id="SSF46785">
    <property type="entry name" value="Winged helix' DNA-binding domain"/>
    <property type="match status" value="2"/>
</dbReference>
<dbReference type="InterPro" id="IPR000524">
    <property type="entry name" value="Tscrpt_reg_HTH_GntR"/>
</dbReference>
<gene>
    <name evidence="5" type="ORF">GCM10023321_79940</name>
</gene>
<dbReference type="Gene3D" id="1.10.10.10">
    <property type="entry name" value="Winged helix-like DNA-binding domain superfamily/Winged helix DNA-binding domain"/>
    <property type="match status" value="2"/>
</dbReference>
<reference evidence="6" key="1">
    <citation type="journal article" date="2019" name="Int. J. Syst. Evol. Microbiol.">
        <title>The Global Catalogue of Microorganisms (GCM) 10K type strain sequencing project: providing services to taxonomists for standard genome sequencing and annotation.</title>
        <authorList>
            <consortium name="The Broad Institute Genomics Platform"/>
            <consortium name="The Broad Institute Genome Sequencing Center for Infectious Disease"/>
            <person name="Wu L."/>
            <person name="Ma J."/>
        </authorList>
    </citation>
    <scope>NUCLEOTIDE SEQUENCE [LARGE SCALE GENOMIC DNA]</scope>
    <source>
        <strain evidence="6">JCM 18303</strain>
    </source>
</reference>
<dbReference type="PROSITE" id="PS50949">
    <property type="entry name" value="HTH_GNTR"/>
    <property type="match status" value="2"/>
</dbReference>
<name>A0ABP9RD62_9PSEU</name>
<dbReference type="InterPro" id="IPR036390">
    <property type="entry name" value="WH_DNA-bd_sf"/>
</dbReference>
<organism evidence="5 6">
    <name type="scientific">Pseudonocardia eucalypti</name>
    <dbReference type="NCBI Taxonomy" id="648755"/>
    <lineage>
        <taxon>Bacteria</taxon>
        <taxon>Bacillati</taxon>
        <taxon>Actinomycetota</taxon>
        <taxon>Actinomycetes</taxon>
        <taxon>Pseudonocardiales</taxon>
        <taxon>Pseudonocardiaceae</taxon>
        <taxon>Pseudonocardia</taxon>
    </lineage>
</organism>
<comment type="caution">
    <text evidence="5">The sequence shown here is derived from an EMBL/GenBank/DDBJ whole genome shotgun (WGS) entry which is preliminary data.</text>
</comment>
<evidence type="ECO:0000313" key="6">
    <source>
        <dbReference type="Proteomes" id="UP001428817"/>
    </source>
</evidence>
<feature type="domain" description="HTH gntR-type" evidence="4">
    <location>
        <begin position="6"/>
        <end position="74"/>
    </location>
</feature>
<evidence type="ECO:0000259" key="4">
    <source>
        <dbReference type="PROSITE" id="PS50949"/>
    </source>
</evidence>
<dbReference type="PANTHER" id="PTHR44846">
    <property type="entry name" value="MANNOSYL-D-GLYCERATE TRANSPORT/METABOLISM SYSTEM REPRESSOR MNGR-RELATED"/>
    <property type="match status" value="1"/>
</dbReference>
<dbReference type="Pfam" id="PF00392">
    <property type="entry name" value="GntR"/>
    <property type="match status" value="2"/>
</dbReference>
<keyword evidence="1" id="KW-0805">Transcription regulation</keyword>
<dbReference type="SMART" id="SM00345">
    <property type="entry name" value="HTH_GNTR"/>
    <property type="match status" value="2"/>
</dbReference>
<dbReference type="RefSeq" id="WP_185063229.1">
    <property type="nucleotide sequence ID" value="NZ_BAABJP010000063.1"/>
</dbReference>
<keyword evidence="3" id="KW-0804">Transcription</keyword>
<keyword evidence="6" id="KW-1185">Reference proteome</keyword>
<sequence length="149" mass="16285">MTGKRPNFFDALAQPLRERIRSGTLAAGDLLPSETELARDAGTKRYSVRKALSLLRDEGLIEAIPGRGWAVVSAKQARGALPRYRQIAAEVRDAIESGQFAVGLLLPSEAELTGRFGVSRATVRQALDVLERDGLIETRPGKGRYVLRN</sequence>
<accession>A0ABP9RD62</accession>
<feature type="domain" description="HTH gntR-type" evidence="4">
    <location>
        <begin position="81"/>
        <end position="149"/>
    </location>
</feature>
<proteinExistence type="predicted"/>
<keyword evidence="2" id="KW-0238">DNA-binding</keyword>
<evidence type="ECO:0000256" key="1">
    <source>
        <dbReference type="ARBA" id="ARBA00023015"/>
    </source>
</evidence>
<dbReference type="InterPro" id="IPR050679">
    <property type="entry name" value="Bact_HTH_transcr_reg"/>
</dbReference>
<protein>
    <recommendedName>
        <fullName evidence="4">HTH gntR-type domain-containing protein</fullName>
    </recommendedName>
</protein>
<dbReference type="Proteomes" id="UP001428817">
    <property type="component" value="Unassembled WGS sequence"/>
</dbReference>
<dbReference type="InterPro" id="IPR036388">
    <property type="entry name" value="WH-like_DNA-bd_sf"/>
</dbReference>
<dbReference type="CDD" id="cd07377">
    <property type="entry name" value="WHTH_GntR"/>
    <property type="match status" value="2"/>
</dbReference>
<dbReference type="PRINTS" id="PR00035">
    <property type="entry name" value="HTHGNTR"/>
</dbReference>
<evidence type="ECO:0000256" key="3">
    <source>
        <dbReference type="ARBA" id="ARBA00023163"/>
    </source>
</evidence>